<protein>
    <submittedName>
        <fullName evidence="1">Uncharacterized protein</fullName>
    </submittedName>
</protein>
<proteinExistence type="predicted"/>
<reference evidence="1" key="2">
    <citation type="journal article" date="2015" name="Data Brief">
        <title>Shoot transcriptome of the giant reed, Arundo donax.</title>
        <authorList>
            <person name="Barrero R.A."/>
            <person name="Guerrero F.D."/>
            <person name="Moolhuijzen P."/>
            <person name="Goolsby J.A."/>
            <person name="Tidwell J."/>
            <person name="Bellgard S.E."/>
            <person name="Bellgard M.I."/>
        </authorList>
    </citation>
    <scope>NUCLEOTIDE SEQUENCE</scope>
    <source>
        <tissue evidence="1">Shoot tissue taken approximately 20 cm above the soil surface</tissue>
    </source>
</reference>
<organism evidence="1">
    <name type="scientific">Arundo donax</name>
    <name type="common">Giant reed</name>
    <name type="synonym">Donax arundinaceus</name>
    <dbReference type="NCBI Taxonomy" id="35708"/>
    <lineage>
        <taxon>Eukaryota</taxon>
        <taxon>Viridiplantae</taxon>
        <taxon>Streptophyta</taxon>
        <taxon>Embryophyta</taxon>
        <taxon>Tracheophyta</taxon>
        <taxon>Spermatophyta</taxon>
        <taxon>Magnoliopsida</taxon>
        <taxon>Liliopsida</taxon>
        <taxon>Poales</taxon>
        <taxon>Poaceae</taxon>
        <taxon>PACMAD clade</taxon>
        <taxon>Arundinoideae</taxon>
        <taxon>Arundineae</taxon>
        <taxon>Arundo</taxon>
    </lineage>
</organism>
<reference evidence="1" key="1">
    <citation type="submission" date="2014-09" db="EMBL/GenBank/DDBJ databases">
        <authorList>
            <person name="Magalhaes I.L.F."/>
            <person name="Oliveira U."/>
            <person name="Santos F.R."/>
            <person name="Vidigal T.H.D.A."/>
            <person name="Brescovit A.D."/>
            <person name="Santos A.J."/>
        </authorList>
    </citation>
    <scope>NUCLEOTIDE SEQUENCE</scope>
    <source>
        <tissue evidence="1">Shoot tissue taken approximately 20 cm above the soil surface</tissue>
    </source>
</reference>
<dbReference type="AlphaFoldDB" id="A0A0A9U6V3"/>
<sequence>MNFQVLPVQLERVHTMRHLNTILGSFSSITLIISIALLEKQNVSI</sequence>
<name>A0A0A9U6V3_ARUDO</name>
<evidence type="ECO:0000313" key="1">
    <source>
        <dbReference type="EMBL" id="JAD17353.1"/>
    </source>
</evidence>
<accession>A0A0A9U6V3</accession>
<dbReference type="EMBL" id="GBRH01280542">
    <property type="protein sequence ID" value="JAD17353.1"/>
    <property type="molecule type" value="Transcribed_RNA"/>
</dbReference>